<feature type="region of interest" description="Disordered" evidence="1">
    <location>
        <begin position="176"/>
        <end position="195"/>
    </location>
</feature>
<name>A0A9P8T2J9_9ASCO</name>
<sequence>MNVVLWWHTSANEITLMLWKIPGSTNQPAPDTWPRTSAGMAGPRNTTISRITDMLTSAMPLALASRPMSLVSDSGNEMPVMHNTISVFLASRKSTTLNDSTWRAKTDLRTCGIVSPMITANPTLPPNPNRPWASRIAVFPRSPYAWLTKPVYVFAPDSLVLTMIMRSVQSLTTASRASKTSPVNSPALRNARGMPTMPAPRIELDMLKKAARRSLLPCSVTRWCNKVSWWSVASSSSSCSPGSCAMTR</sequence>
<reference evidence="2" key="1">
    <citation type="journal article" date="2021" name="Open Biol.">
        <title>Shared evolutionary footprints suggest mitochondrial oxidative damage underlies multiple complex I losses in fungi.</title>
        <authorList>
            <person name="Schikora-Tamarit M.A."/>
            <person name="Marcet-Houben M."/>
            <person name="Nosek J."/>
            <person name="Gabaldon T."/>
        </authorList>
    </citation>
    <scope>NUCLEOTIDE SEQUENCE</scope>
    <source>
        <strain evidence="2">NCAIM Y.01608</strain>
    </source>
</reference>
<evidence type="ECO:0000313" key="3">
    <source>
        <dbReference type="Proteomes" id="UP000788993"/>
    </source>
</evidence>
<dbReference type="AlphaFoldDB" id="A0A9P8T2J9"/>
<evidence type="ECO:0000256" key="1">
    <source>
        <dbReference type="SAM" id="MobiDB-lite"/>
    </source>
</evidence>
<accession>A0A9P8T2J9</accession>
<dbReference type="Proteomes" id="UP000788993">
    <property type="component" value="Unassembled WGS sequence"/>
</dbReference>
<reference evidence="2" key="2">
    <citation type="submission" date="2021-01" db="EMBL/GenBank/DDBJ databases">
        <authorList>
            <person name="Schikora-Tamarit M.A."/>
        </authorList>
    </citation>
    <scope>NUCLEOTIDE SEQUENCE</scope>
    <source>
        <strain evidence="2">NCAIM Y.01608</strain>
    </source>
</reference>
<proteinExistence type="predicted"/>
<dbReference type="EMBL" id="JAEUBD010001266">
    <property type="protein sequence ID" value="KAH3662811.1"/>
    <property type="molecule type" value="Genomic_DNA"/>
</dbReference>
<evidence type="ECO:0000313" key="2">
    <source>
        <dbReference type="EMBL" id="KAH3662811.1"/>
    </source>
</evidence>
<organism evidence="2 3">
    <name type="scientific">Ogataea polymorpha</name>
    <dbReference type="NCBI Taxonomy" id="460523"/>
    <lineage>
        <taxon>Eukaryota</taxon>
        <taxon>Fungi</taxon>
        <taxon>Dikarya</taxon>
        <taxon>Ascomycota</taxon>
        <taxon>Saccharomycotina</taxon>
        <taxon>Pichiomycetes</taxon>
        <taxon>Pichiales</taxon>
        <taxon>Pichiaceae</taxon>
        <taxon>Ogataea</taxon>
    </lineage>
</organism>
<protein>
    <submittedName>
        <fullName evidence="2">Uncharacterized protein</fullName>
    </submittedName>
</protein>
<gene>
    <name evidence="2" type="ORF">OGATHE_004387</name>
</gene>
<comment type="caution">
    <text evidence="2">The sequence shown here is derived from an EMBL/GenBank/DDBJ whole genome shotgun (WGS) entry which is preliminary data.</text>
</comment>
<keyword evidence="3" id="KW-1185">Reference proteome</keyword>